<evidence type="ECO:0000313" key="2">
    <source>
        <dbReference type="WBParaSite" id="RSKR_0000167700.1"/>
    </source>
</evidence>
<dbReference type="WBParaSite" id="RSKR_0000167700.1">
    <property type="protein sequence ID" value="RSKR_0000167700.1"/>
    <property type="gene ID" value="RSKR_0000167700"/>
</dbReference>
<proteinExistence type="predicted"/>
<sequence>MDSALEKIDMSLDDIIKATRNNGKKSAFNPRGRGVAKFNPGGKWTHDKYDNTNNSRRAPFESGARVSGRVFDAPRNPLDRSEPSERNGKLLVSNLPDNVTTEDLNDLLNGYQYTKIERLTDREGRFRNSAHITTKTYGESIKIMKEFAGIALDNKPLQISDLMSDEDTRGRGSILDRVTMKSTDSSRYGSRKEHGHTITKAPRHNSAPKPRFAKNNNTSKRSSGPKRNEPKVTPQDLDAELEAYMSKKSEGQVESMEV</sequence>
<evidence type="ECO:0000313" key="1">
    <source>
        <dbReference type="Proteomes" id="UP000095286"/>
    </source>
</evidence>
<reference evidence="2" key="1">
    <citation type="submission" date="2016-11" db="UniProtKB">
        <authorList>
            <consortium name="WormBaseParasite"/>
        </authorList>
    </citation>
    <scope>IDENTIFICATION</scope>
    <source>
        <strain evidence="2">KR3021</strain>
    </source>
</reference>
<dbReference type="Proteomes" id="UP000095286">
    <property type="component" value="Unplaced"/>
</dbReference>
<organism evidence="1 2">
    <name type="scientific">Rhabditophanes sp. KR3021</name>
    <dbReference type="NCBI Taxonomy" id="114890"/>
    <lineage>
        <taxon>Eukaryota</taxon>
        <taxon>Metazoa</taxon>
        <taxon>Ecdysozoa</taxon>
        <taxon>Nematoda</taxon>
        <taxon>Chromadorea</taxon>
        <taxon>Rhabditida</taxon>
        <taxon>Tylenchina</taxon>
        <taxon>Panagrolaimomorpha</taxon>
        <taxon>Strongyloidoidea</taxon>
        <taxon>Alloionematidae</taxon>
        <taxon>Rhabditophanes</taxon>
    </lineage>
</organism>
<accession>A0AC35TKX6</accession>
<name>A0AC35TKX6_9BILA</name>
<protein>
    <submittedName>
        <fullName evidence="2">RRM domain-containing protein</fullName>
    </submittedName>
</protein>